<gene>
    <name evidence="1" type="ORF">CORMATOL_01072</name>
</gene>
<reference evidence="1 2" key="1">
    <citation type="submission" date="2009-01" db="EMBL/GenBank/DDBJ databases">
        <authorList>
            <person name="Fulton L."/>
            <person name="Clifton S."/>
            <person name="Chinwalla A.T."/>
            <person name="Mitreva M."/>
            <person name="Sodergren E."/>
            <person name="Weinstock G."/>
            <person name="Clifton S."/>
            <person name="Dooling D.J."/>
            <person name="Fulton B."/>
            <person name="Minx P."/>
            <person name="Pepin K.H."/>
            <person name="Johnson M."/>
            <person name="Bhonagiri V."/>
            <person name="Nash W.E."/>
            <person name="Mardis E.R."/>
            <person name="Wilson R.K."/>
        </authorList>
    </citation>
    <scope>NUCLEOTIDE SEQUENCE [LARGE SCALE GENOMIC DNA]</scope>
    <source>
        <strain evidence="1 2">ATCC 33806</strain>
    </source>
</reference>
<comment type="caution">
    <text evidence="1">The sequence shown here is derived from an EMBL/GenBank/DDBJ whole genome shotgun (WGS) entry which is preliminary data.</text>
</comment>
<dbReference type="Proteomes" id="UP000006247">
    <property type="component" value="Unassembled WGS sequence"/>
</dbReference>
<proteinExistence type="predicted"/>
<protein>
    <submittedName>
        <fullName evidence="1">Uncharacterized protein</fullName>
    </submittedName>
</protein>
<evidence type="ECO:0000313" key="2">
    <source>
        <dbReference type="Proteomes" id="UP000006247"/>
    </source>
</evidence>
<accession>C0E267</accession>
<dbReference type="RefSeq" id="WP_005520629.1">
    <property type="nucleotide sequence ID" value="NZ_EQ973329.1"/>
</dbReference>
<dbReference type="AlphaFoldDB" id="C0E267"/>
<name>C0E267_9CORY</name>
<organism evidence="1 2">
    <name type="scientific">Corynebacterium matruchotii ATCC 33806</name>
    <dbReference type="NCBI Taxonomy" id="566549"/>
    <lineage>
        <taxon>Bacteria</taxon>
        <taxon>Bacillati</taxon>
        <taxon>Actinomycetota</taxon>
        <taxon>Actinomycetes</taxon>
        <taxon>Mycobacteriales</taxon>
        <taxon>Corynebacteriaceae</taxon>
        <taxon>Corynebacterium</taxon>
    </lineage>
</organism>
<dbReference type="HOGENOM" id="CLU_078781_0_0_11"/>
<evidence type="ECO:0000313" key="1">
    <source>
        <dbReference type="EMBL" id="EEG27409.1"/>
    </source>
</evidence>
<sequence>MLDIGTPARIDITDIHGRTWTVSGAGVGAEGVELAEDPQGLFDEAPISGIWQQSAFQEGSTYLGHTIEPIDLVLGFDIYGDTGDWETIESRFYSGFAPDAPATIMVTTNSECRTLDVVKLKESKTQSKKDPRFLHHSKLILNLRAPFPFWKGDTHVAAFKATPGSTSGTLAVHNPTDRPLWLQWAMTAPGQWTIPDYDFADPTGRDGRRTITTPQLGPGEDLTIDTYPRHERYVAANGSNIAGRFAGVDFLYPLPPHTPPTVVPVSAALTGGTESSIQCRMVEYWTRPWGGRRL</sequence>
<dbReference type="EMBL" id="ACEB01000017">
    <property type="protein sequence ID" value="EEG27409.1"/>
    <property type="molecule type" value="Genomic_DNA"/>
</dbReference>